<accession>A0A6A6W008</accession>
<dbReference type="GeneID" id="54488377"/>
<evidence type="ECO:0000256" key="1">
    <source>
        <dbReference type="SAM" id="Coils"/>
    </source>
</evidence>
<gene>
    <name evidence="2" type="ORF">EJ05DRAFT_502888</name>
</gene>
<dbReference type="AlphaFoldDB" id="A0A6A6W008"/>
<organism evidence="2 3">
    <name type="scientific">Pseudovirgaria hyperparasitica</name>
    <dbReference type="NCBI Taxonomy" id="470096"/>
    <lineage>
        <taxon>Eukaryota</taxon>
        <taxon>Fungi</taxon>
        <taxon>Dikarya</taxon>
        <taxon>Ascomycota</taxon>
        <taxon>Pezizomycotina</taxon>
        <taxon>Dothideomycetes</taxon>
        <taxon>Dothideomycetes incertae sedis</taxon>
        <taxon>Acrospermales</taxon>
        <taxon>Acrospermaceae</taxon>
        <taxon>Pseudovirgaria</taxon>
    </lineage>
</organism>
<reference evidence="2" key="1">
    <citation type="journal article" date="2020" name="Stud. Mycol.">
        <title>101 Dothideomycetes genomes: a test case for predicting lifestyles and emergence of pathogens.</title>
        <authorList>
            <person name="Haridas S."/>
            <person name="Albert R."/>
            <person name="Binder M."/>
            <person name="Bloem J."/>
            <person name="Labutti K."/>
            <person name="Salamov A."/>
            <person name="Andreopoulos B."/>
            <person name="Baker S."/>
            <person name="Barry K."/>
            <person name="Bills G."/>
            <person name="Bluhm B."/>
            <person name="Cannon C."/>
            <person name="Castanera R."/>
            <person name="Culley D."/>
            <person name="Daum C."/>
            <person name="Ezra D."/>
            <person name="Gonzalez J."/>
            <person name="Henrissat B."/>
            <person name="Kuo A."/>
            <person name="Liang C."/>
            <person name="Lipzen A."/>
            <person name="Lutzoni F."/>
            <person name="Magnuson J."/>
            <person name="Mondo S."/>
            <person name="Nolan M."/>
            <person name="Ohm R."/>
            <person name="Pangilinan J."/>
            <person name="Park H.-J."/>
            <person name="Ramirez L."/>
            <person name="Alfaro M."/>
            <person name="Sun H."/>
            <person name="Tritt A."/>
            <person name="Yoshinaga Y."/>
            <person name="Zwiers L.-H."/>
            <person name="Turgeon B."/>
            <person name="Goodwin S."/>
            <person name="Spatafora J."/>
            <person name="Crous P."/>
            <person name="Grigoriev I."/>
        </authorList>
    </citation>
    <scope>NUCLEOTIDE SEQUENCE</scope>
    <source>
        <strain evidence="2">CBS 121739</strain>
    </source>
</reference>
<dbReference type="Proteomes" id="UP000799437">
    <property type="component" value="Unassembled WGS sequence"/>
</dbReference>
<evidence type="ECO:0000313" key="3">
    <source>
        <dbReference type="Proteomes" id="UP000799437"/>
    </source>
</evidence>
<protein>
    <submittedName>
        <fullName evidence="2">Uncharacterized protein</fullName>
    </submittedName>
</protein>
<name>A0A6A6W008_9PEZI</name>
<sequence>MDNINDELSAGLPTIDEQETVVSHNVADGPMTLAEIHRMIEEAEAEEELRANGPDENEEALPDTLPEAQGDILFLRDQIDILNKENQHLRNYIRVHEDEAYEKEDLLDEKDAINKALEDQVKQLQEQVLVLQEHQKGYMARKNKENRANIAKKERENVAALAEQAAEHRAQSAKFVDAVLGEINRL</sequence>
<dbReference type="EMBL" id="ML996577">
    <property type="protein sequence ID" value="KAF2755426.1"/>
    <property type="molecule type" value="Genomic_DNA"/>
</dbReference>
<proteinExistence type="predicted"/>
<dbReference type="PROSITE" id="PS50096">
    <property type="entry name" value="IQ"/>
    <property type="match status" value="1"/>
</dbReference>
<keyword evidence="1" id="KW-0175">Coiled coil</keyword>
<feature type="coiled-coil region" evidence="1">
    <location>
        <begin position="79"/>
        <end position="171"/>
    </location>
</feature>
<dbReference type="RefSeq" id="XP_033597877.1">
    <property type="nucleotide sequence ID" value="XM_033747323.1"/>
</dbReference>
<evidence type="ECO:0000313" key="2">
    <source>
        <dbReference type="EMBL" id="KAF2755426.1"/>
    </source>
</evidence>
<keyword evidence="3" id="KW-1185">Reference proteome</keyword>